<gene>
    <name evidence="2" type="ORF">GCM10009665_67000</name>
</gene>
<dbReference type="EMBL" id="BAAALF010000197">
    <property type="protein sequence ID" value="GAA1269029.1"/>
    <property type="molecule type" value="Genomic_DNA"/>
</dbReference>
<dbReference type="Gene3D" id="3.40.50.720">
    <property type="entry name" value="NAD(P)-binding Rossmann-like Domain"/>
    <property type="match status" value="1"/>
</dbReference>
<dbReference type="InterPro" id="IPR001509">
    <property type="entry name" value="Epimerase_deHydtase"/>
</dbReference>
<feature type="domain" description="NAD-dependent epimerase/dehydratase" evidence="1">
    <location>
        <begin position="3"/>
        <end position="222"/>
    </location>
</feature>
<dbReference type="InterPro" id="IPR036291">
    <property type="entry name" value="NAD(P)-bd_dom_sf"/>
</dbReference>
<name>A0ABP4HIX4_9ACTN</name>
<evidence type="ECO:0000313" key="2">
    <source>
        <dbReference type="EMBL" id="GAA1269029.1"/>
    </source>
</evidence>
<reference evidence="3" key="1">
    <citation type="journal article" date="2019" name="Int. J. Syst. Evol. Microbiol.">
        <title>The Global Catalogue of Microorganisms (GCM) 10K type strain sequencing project: providing services to taxonomists for standard genome sequencing and annotation.</title>
        <authorList>
            <consortium name="The Broad Institute Genomics Platform"/>
            <consortium name="The Broad Institute Genome Sequencing Center for Infectious Disease"/>
            <person name="Wu L."/>
            <person name="Ma J."/>
        </authorList>
    </citation>
    <scope>NUCLEOTIDE SEQUENCE [LARGE SCALE GENOMIC DNA]</scope>
    <source>
        <strain evidence="3">JCM 13004</strain>
    </source>
</reference>
<dbReference type="Pfam" id="PF01370">
    <property type="entry name" value="Epimerase"/>
    <property type="match status" value="1"/>
</dbReference>
<proteinExistence type="predicted"/>
<evidence type="ECO:0000259" key="1">
    <source>
        <dbReference type="Pfam" id="PF01370"/>
    </source>
</evidence>
<accession>A0ABP4HIX4</accession>
<dbReference type="SUPFAM" id="SSF51735">
    <property type="entry name" value="NAD(P)-binding Rossmann-fold domains"/>
    <property type="match status" value="1"/>
</dbReference>
<keyword evidence="3" id="KW-1185">Reference proteome</keyword>
<evidence type="ECO:0000313" key="3">
    <source>
        <dbReference type="Proteomes" id="UP001500037"/>
    </source>
</evidence>
<sequence length="364" mass="37122">MRVLLLGAGGYLGRRVADRLLLDQDLQVTVLGRRDSADIRFDLSAGSPGALARFLDAVAPQVVINCAGATYGTPRSLVRANTLAVATVCEAIRRSREPARLVHVGSAAEYGPVAPGVPIPESAEPRPVGPYGVSKLAGTELVVSSGLDAAVLRVFDVVGPGSPAASLFGRLAEGLRRALEQNETQVRMPDLSAFRDFVDVRDVAQAIRSAAVSAATGVVNIGSGHAVRARDAADLLVRASGFEGALIEEARTVVLPAQPLGEPLGQAVAVPSGVGLGLGGGLGAGSGAGFGPGLGGGSGSGLGPGPAGAVGGEPRTVGELRTVGEPVPWRQADVRTARERLGWRAHTPLEESLGDVWLETACRV</sequence>
<organism evidence="2 3">
    <name type="scientific">Kitasatospora nipponensis</name>
    <dbReference type="NCBI Taxonomy" id="258049"/>
    <lineage>
        <taxon>Bacteria</taxon>
        <taxon>Bacillati</taxon>
        <taxon>Actinomycetota</taxon>
        <taxon>Actinomycetes</taxon>
        <taxon>Kitasatosporales</taxon>
        <taxon>Streptomycetaceae</taxon>
        <taxon>Kitasatospora</taxon>
    </lineage>
</organism>
<comment type="caution">
    <text evidence="2">The sequence shown here is derived from an EMBL/GenBank/DDBJ whole genome shotgun (WGS) entry which is preliminary data.</text>
</comment>
<dbReference type="InterPro" id="IPR050177">
    <property type="entry name" value="Lipid_A_modif_metabolic_enz"/>
</dbReference>
<dbReference type="RefSeq" id="WP_344445924.1">
    <property type="nucleotide sequence ID" value="NZ_BAAALF010000197.1"/>
</dbReference>
<protein>
    <submittedName>
        <fullName evidence="2">NAD-dependent epimerase/dehydratase family protein</fullName>
    </submittedName>
</protein>
<dbReference type="PANTHER" id="PTHR43245">
    <property type="entry name" value="BIFUNCTIONAL POLYMYXIN RESISTANCE PROTEIN ARNA"/>
    <property type="match status" value="1"/>
</dbReference>
<dbReference type="Proteomes" id="UP001500037">
    <property type="component" value="Unassembled WGS sequence"/>
</dbReference>